<dbReference type="Proteomes" id="UP001302321">
    <property type="component" value="Unassembled WGS sequence"/>
</dbReference>
<sequence>MSHGWVAMLTCSSNLEPSITSPFLDRGTSTVVTQSICDNPALDHLWGTTESTGLPIRRARLGRGQWRLCVCWGSSGLRLASYPLWFFFSAGVCFNFCMGAKFGRSNTGGSGGWDFSWFNKRRWRFSPTLYSGVQRDVEKKGTAFSTDSSGRVFFSQHRRLRFWWCSGVVWKFHNLKVASRKKGCFLSGGSQEKSTHIFDVFPISVCVYCTYYGNCAS</sequence>
<proteinExistence type="predicted"/>
<protein>
    <submittedName>
        <fullName evidence="1">Uncharacterized protein</fullName>
    </submittedName>
</protein>
<name>A0AAN6W999_9PEZI</name>
<comment type="caution">
    <text evidence="1">The sequence shown here is derived from an EMBL/GenBank/DDBJ whole genome shotgun (WGS) entry which is preliminary data.</text>
</comment>
<evidence type="ECO:0000313" key="2">
    <source>
        <dbReference type="Proteomes" id="UP001302321"/>
    </source>
</evidence>
<reference evidence="1" key="1">
    <citation type="journal article" date="2023" name="Mol. Phylogenet. Evol.">
        <title>Genome-scale phylogeny and comparative genomics of the fungal order Sordariales.</title>
        <authorList>
            <person name="Hensen N."/>
            <person name="Bonometti L."/>
            <person name="Westerberg I."/>
            <person name="Brannstrom I.O."/>
            <person name="Guillou S."/>
            <person name="Cros-Aarteil S."/>
            <person name="Calhoun S."/>
            <person name="Haridas S."/>
            <person name="Kuo A."/>
            <person name="Mondo S."/>
            <person name="Pangilinan J."/>
            <person name="Riley R."/>
            <person name="LaButti K."/>
            <person name="Andreopoulos B."/>
            <person name="Lipzen A."/>
            <person name="Chen C."/>
            <person name="Yan M."/>
            <person name="Daum C."/>
            <person name="Ng V."/>
            <person name="Clum A."/>
            <person name="Steindorff A."/>
            <person name="Ohm R.A."/>
            <person name="Martin F."/>
            <person name="Silar P."/>
            <person name="Natvig D.O."/>
            <person name="Lalanne C."/>
            <person name="Gautier V."/>
            <person name="Ament-Velasquez S.L."/>
            <person name="Kruys A."/>
            <person name="Hutchinson M.I."/>
            <person name="Powell A.J."/>
            <person name="Barry K."/>
            <person name="Miller A.N."/>
            <person name="Grigoriev I.V."/>
            <person name="Debuchy R."/>
            <person name="Gladieux P."/>
            <person name="Hiltunen Thoren M."/>
            <person name="Johannesson H."/>
        </authorList>
    </citation>
    <scope>NUCLEOTIDE SEQUENCE</scope>
    <source>
        <strain evidence="1">CBS 892.96</strain>
    </source>
</reference>
<organism evidence="1 2">
    <name type="scientific">Triangularia setosa</name>
    <dbReference type="NCBI Taxonomy" id="2587417"/>
    <lineage>
        <taxon>Eukaryota</taxon>
        <taxon>Fungi</taxon>
        <taxon>Dikarya</taxon>
        <taxon>Ascomycota</taxon>
        <taxon>Pezizomycotina</taxon>
        <taxon>Sordariomycetes</taxon>
        <taxon>Sordariomycetidae</taxon>
        <taxon>Sordariales</taxon>
        <taxon>Podosporaceae</taxon>
        <taxon>Triangularia</taxon>
    </lineage>
</organism>
<accession>A0AAN6W999</accession>
<reference evidence="1" key="2">
    <citation type="submission" date="2023-05" db="EMBL/GenBank/DDBJ databases">
        <authorList>
            <consortium name="Lawrence Berkeley National Laboratory"/>
            <person name="Steindorff A."/>
            <person name="Hensen N."/>
            <person name="Bonometti L."/>
            <person name="Westerberg I."/>
            <person name="Brannstrom I.O."/>
            <person name="Guillou S."/>
            <person name="Cros-Aarteil S."/>
            <person name="Calhoun S."/>
            <person name="Haridas S."/>
            <person name="Kuo A."/>
            <person name="Mondo S."/>
            <person name="Pangilinan J."/>
            <person name="Riley R."/>
            <person name="Labutti K."/>
            <person name="Andreopoulos B."/>
            <person name="Lipzen A."/>
            <person name="Chen C."/>
            <person name="Yanf M."/>
            <person name="Daum C."/>
            <person name="Ng V."/>
            <person name="Clum A."/>
            <person name="Ohm R."/>
            <person name="Martin F."/>
            <person name="Silar P."/>
            <person name="Natvig D."/>
            <person name="Lalanne C."/>
            <person name="Gautier V."/>
            <person name="Ament-Velasquez S.L."/>
            <person name="Kruys A."/>
            <person name="Hutchinson M.I."/>
            <person name="Powell A.J."/>
            <person name="Barry K."/>
            <person name="Miller A.N."/>
            <person name="Grigoriev I.V."/>
            <person name="Debuchy R."/>
            <person name="Gladieux P."/>
            <person name="Thoren M.H."/>
            <person name="Johannesson H."/>
        </authorList>
    </citation>
    <scope>NUCLEOTIDE SEQUENCE</scope>
    <source>
        <strain evidence="1">CBS 892.96</strain>
    </source>
</reference>
<dbReference type="EMBL" id="MU866156">
    <property type="protein sequence ID" value="KAK4177723.1"/>
    <property type="molecule type" value="Genomic_DNA"/>
</dbReference>
<keyword evidence="2" id="KW-1185">Reference proteome</keyword>
<gene>
    <name evidence="1" type="ORF">QBC36DRAFT_125306</name>
</gene>
<evidence type="ECO:0000313" key="1">
    <source>
        <dbReference type="EMBL" id="KAK4177723.1"/>
    </source>
</evidence>
<dbReference type="AlphaFoldDB" id="A0AAN6W999"/>